<dbReference type="RefSeq" id="WP_377007478.1">
    <property type="nucleotide sequence ID" value="NZ_JBHSLV010000013.1"/>
</dbReference>
<gene>
    <name evidence="1" type="ORF">ACFPPC_08395</name>
</gene>
<dbReference type="InterPro" id="IPR036388">
    <property type="entry name" value="WH-like_DNA-bd_sf"/>
</dbReference>
<evidence type="ECO:0000313" key="2">
    <source>
        <dbReference type="Proteomes" id="UP001596104"/>
    </source>
</evidence>
<protein>
    <recommendedName>
        <fullName evidence="3">ArsR family transcriptional regulator</fullName>
    </recommendedName>
</protein>
<sequence length="138" mass="16472">MKGLRPYQQDLVDRLLLYRHPVRERILALLQNSPPLLCSQIAWRLGMKVESVSAHLGVMRRNELTLRRRVYFNTPPLRFSWRLIRPSKVYWTVPENRRALHLLEPRTPERRVKLGGILKRPISDDMRVMVEDLQRVAR</sequence>
<evidence type="ECO:0008006" key="3">
    <source>
        <dbReference type="Google" id="ProtNLM"/>
    </source>
</evidence>
<reference evidence="2" key="1">
    <citation type="journal article" date="2019" name="Int. J. Syst. Evol. Microbiol.">
        <title>The Global Catalogue of Microorganisms (GCM) 10K type strain sequencing project: providing services to taxonomists for standard genome sequencing and annotation.</title>
        <authorList>
            <consortium name="The Broad Institute Genomics Platform"/>
            <consortium name="The Broad Institute Genome Sequencing Center for Infectious Disease"/>
            <person name="Wu L."/>
            <person name="Ma J."/>
        </authorList>
    </citation>
    <scope>NUCLEOTIDE SEQUENCE [LARGE SCALE GENOMIC DNA]</scope>
    <source>
        <strain evidence="2">CGMCC 1.16326</strain>
    </source>
</reference>
<accession>A0ABW0H936</accession>
<proteinExistence type="predicted"/>
<keyword evidence="2" id="KW-1185">Reference proteome</keyword>
<dbReference type="InterPro" id="IPR036390">
    <property type="entry name" value="WH_DNA-bd_sf"/>
</dbReference>
<dbReference type="SUPFAM" id="SSF46785">
    <property type="entry name" value="Winged helix' DNA-binding domain"/>
    <property type="match status" value="1"/>
</dbReference>
<name>A0ABW0H936_9HYPH</name>
<organism evidence="1 2">
    <name type="scientific">Bosea vestrisii</name>
    <dbReference type="NCBI Taxonomy" id="151416"/>
    <lineage>
        <taxon>Bacteria</taxon>
        <taxon>Pseudomonadati</taxon>
        <taxon>Pseudomonadota</taxon>
        <taxon>Alphaproteobacteria</taxon>
        <taxon>Hyphomicrobiales</taxon>
        <taxon>Boseaceae</taxon>
        <taxon>Bosea</taxon>
    </lineage>
</organism>
<evidence type="ECO:0000313" key="1">
    <source>
        <dbReference type="EMBL" id="MFC5392654.1"/>
    </source>
</evidence>
<dbReference type="Proteomes" id="UP001596104">
    <property type="component" value="Unassembled WGS sequence"/>
</dbReference>
<comment type="caution">
    <text evidence="1">The sequence shown here is derived from an EMBL/GenBank/DDBJ whole genome shotgun (WGS) entry which is preliminary data.</text>
</comment>
<dbReference type="Gene3D" id="1.10.10.10">
    <property type="entry name" value="Winged helix-like DNA-binding domain superfamily/Winged helix DNA-binding domain"/>
    <property type="match status" value="1"/>
</dbReference>
<dbReference type="EMBL" id="JBHSLV010000013">
    <property type="protein sequence ID" value="MFC5392654.1"/>
    <property type="molecule type" value="Genomic_DNA"/>
</dbReference>